<dbReference type="Gene3D" id="3.40.50.2300">
    <property type="match status" value="1"/>
</dbReference>
<dbReference type="PANTHER" id="PTHR44591">
    <property type="entry name" value="STRESS RESPONSE REGULATOR PROTEIN 1"/>
    <property type="match status" value="1"/>
</dbReference>
<dbReference type="Proteomes" id="UP000184096">
    <property type="component" value="Chromosome I"/>
</dbReference>
<dbReference type="EMBL" id="LT670849">
    <property type="protein sequence ID" value="SHN71369.1"/>
    <property type="molecule type" value="Genomic_DNA"/>
</dbReference>
<dbReference type="PROSITE" id="PS50110">
    <property type="entry name" value="RESPONSE_REGULATORY"/>
    <property type="match status" value="1"/>
</dbReference>
<organism evidence="4 5">
    <name type="scientific">Bradyrhizobium erythrophlei</name>
    <dbReference type="NCBI Taxonomy" id="1437360"/>
    <lineage>
        <taxon>Bacteria</taxon>
        <taxon>Pseudomonadati</taxon>
        <taxon>Pseudomonadota</taxon>
        <taxon>Alphaproteobacteria</taxon>
        <taxon>Hyphomicrobiales</taxon>
        <taxon>Nitrobacteraceae</taxon>
        <taxon>Bradyrhizobium</taxon>
    </lineage>
</organism>
<keyword evidence="5" id="KW-1185">Reference proteome</keyword>
<dbReference type="SUPFAM" id="SSF52172">
    <property type="entry name" value="CheY-like"/>
    <property type="match status" value="1"/>
</dbReference>
<dbReference type="InterPro" id="IPR050595">
    <property type="entry name" value="Bact_response_regulator"/>
</dbReference>
<feature type="modified residue" description="4-aspartylphosphate" evidence="2">
    <location>
        <position position="55"/>
    </location>
</feature>
<dbReference type="GO" id="GO:0000160">
    <property type="term" value="P:phosphorelay signal transduction system"/>
    <property type="evidence" value="ECO:0007669"/>
    <property type="project" value="InterPro"/>
</dbReference>
<keyword evidence="1 2" id="KW-0597">Phosphoprotein</keyword>
<dbReference type="SMART" id="SM00448">
    <property type="entry name" value="REC"/>
    <property type="match status" value="1"/>
</dbReference>
<evidence type="ECO:0000313" key="5">
    <source>
        <dbReference type="Proteomes" id="UP000184096"/>
    </source>
</evidence>
<name>A0A1M7TKV9_9BRAD</name>
<evidence type="ECO:0000259" key="3">
    <source>
        <dbReference type="PROSITE" id="PS50110"/>
    </source>
</evidence>
<accession>A0A1M7TKV9</accession>
<dbReference type="RefSeq" id="WP_072825991.1">
    <property type="nucleotide sequence ID" value="NZ_LT670849.1"/>
</dbReference>
<dbReference type="PANTHER" id="PTHR44591:SF21">
    <property type="entry name" value="TWO-COMPONENT RESPONSE REGULATOR"/>
    <property type="match status" value="1"/>
</dbReference>
<dbReference type="OrthoDB" id="9782655at2"/>
<dbReference type="AlphaFoldDB" id="A0A1M7TKV9"/>
<protein>
    <submittedName>
        <fullName evidence="4">Response regulator receiver domain-containing protein</fullName>
    </submittedName>
</protein>
<evidence type="ECO:0000256" key="2">
    <source>
        <dbReference type="PROSITE-ProRule" id="PRU00169"/>
    </source>
</evidence>
<dbReference type="InterPro" id="IPR001789">
    <property type="entry name" value="Sig_transdc_resp-reg_receiver"/>
</dbReference>
<reference evidence="5" key="1">
    <citation type="submission" date="2016-11" db="EMBL/GenBank/DDBJ databases">
        <authorList>
            <person name="Varghese N."/>
            <person name="Submissions S."/>
        </authorList>
    </citation>
    <scope>NUCLEOTIDE SEQUENCE [LARGE SCALE GENOMIC DNA]</scope>
    <source>
        <strain evidence="5">GAS401</strain>
    </source>
</reference>
<dbReference type="InterPro" id="IPR011006">
    <property type="entry name" value="CheY-like_superfamily"/>
</dbReference>
<evidence type="ECO:0000313" key="4">
    <source>
        <dbReference type="EMBL" id="SHN71369.1"/>
    </source>
</evidence>
<feature type="domain" description="Response regulatory" evidence="3">
    <location>
        <begin position="6"/>
        <end position="120"/>
    </location>
</feature>
<dbReference type="Pfam" id="PF00072">
    <property type="entry name" value="Response_reg"/>
    <property type="match status" value="1"/>
</dbReference>
<proteinExistence type="predicted"/>
<evidence type="ECO:0000256" key="1">
    <source>
        <dbReference type="ARBA" id="ARBA00022553"/>
    </source>
</evidence>
<gene>
    <name evidence="4" type="ORF">SAMN05444170_2009</name>
</gene>
<sequence>MSKRKLVFVVDDDPGMLRGVQRLLREHGYDSISFSSAEAFQKNDDFAKATCIVLDINLNGASGIELRHRLKAAGISLPVIYITGKDNPVTRMAAIESGCLAYLTKPFAAKSLIEPIERASVGIA</sequence>